<name>A0A2L1KF86_PSEAI</name>
<sequence length="57" mass="6616">MYEDHQLICRKCSEPFTIREFCPNALGDLDRWPLECPHCGETTVEKSAGYLEVIQDQ</sequence>
<proteinExistence type="predicted"/>
<reference evidence="1" key="1">
    <citation type="submission" date="2017-06" db="EMBL/GenBank/DDBJ databases">
        <title>Complete sequence of p12939-PER from clinical Pseudomonas aeruginosa.</title>
        <authorList>
            <person name="Yuan M."/>
            <person name="Feng J."/>
            <person name="Zhan Z."/>
            <person name="Jiang X."/>
            <person name="Zhang D."/>
            <person name="Chen X."/>
            <person name="Zhao X."/>
            <person name="Che J."/>
            <person name="Lu J."/>
            <person name="Xu J."/>
            <person name="Li J."/>
            <person name="Zhou D."/>
        </authorList>
    </citation>
    <scope>NUCLEOTIDE SEQUENCE</scope>
    <source>
        <plasmid evidence="1">p12939-PER</plasmid>
    </source>
</reference>
<protein>
    <submittedName>
        <fullName evidence="1">Uncharacterized protein</fullName>
    </submittedName>
</protein>
<dbReference type="RefSeq" id="WP_021263719.1">
    <property type="nucleotide sequence ID" value="NZ_MF344569.1"/>
</dbReference>
<evidence type="ECO:0000313" key="1">
    <source>
        <dbReference type="EMBL" id="AVE21002.1"/>
    </source>
</evidence>
<accession>A0A2L1KF86</accession>
<geneLocation type="plasmid" evidence="1">
    <name>p12939-PER</name>
</geneLocation>
<keyword evidence="1" id="KW-0614">Plasmid</keyword>
<dbReference type="EMBL" id="MF344569">
    <property type="protein sequence ID" value="AVE21002.1"/>
    <property type="molecule type" value="Genomic_DNA"/>
</dbReference>
<organism evidence="1">
    <name type="scientific">Pseudomonas aeruginosa</name>
    <dbReference type="NCBI Taxonomy" id="287"/>
    <lineage>
        <taxon>Bacteria</taxon>
        <taxon>Pseudomonadati</taxon>
        <taxon>Pseudomonadota</taxon>
        <taxon>Gammaproteobacteria</taxon>
        <taxon>Pseudomonadales</taxon>
        <taxon>Pseudomonadaceae</taxon>
        <taxon>Pseudomonas</taxon>
    </lineage>
</organism>
<dbReference type="AlphaFoldDB" id="A0A2L1KF86"/>